<dbReference type="Gene3D" id="2.60.120.200">
    <property type="match status" value="1"/>
</dbReference>
<name>K2MNM8_TRYCR</name>
<organism evidence="4 5">
    <name type="scientific">Trypanosoma cruzi marinkellei</name>
    <dbReference type="NCBI Taxonomy" id="85056"/>
    <lineage>
        <taxon>Eukaryota</taxon>
        <taxon>Discoba</taxon>
        <taxon>Euglenozoa</taxon>
        <taxon>Kinetoplastea</taxon>
        <taxon>Metakinetoplastina</taxon>
        <taxon>Trypanosomatida</taxon>
        <taxon>Trypanosomatidae</taxon>
        <taxon>Trypanosoma</taxon>
        <taxon>Schizotrypanum</taxon>
    </lineage>
</organism>
<keyword evidence="2" id="KW-1133">Transmembrane helix</keyword>
<feature type="non-terminal residue" evidence="4">
    <location>
        <position position="1"/>
    </location>
</feature>
<gene>
    <name evidence="4" type="ORF">MOQ_007524</name>
</gene>
<dbReference type="Pfam" id="PF11052">
    <property type="entry name" value="Tr-sialidase_C"/>
    <property type="match status" value="1"/>
</dbReference>
<dbReference type="InterPro" id="IPR055239">
    <property type="entry name" value="TS_C"/>
</dbReference>
<accession>K2MNM8</accession>
<comment type="caution">
    <text evidence="4">The sequence shown here is derived from an EMBL/GenBank/DDBJ whole genome shotgun (WGS) entry which is preliminary data.</text>
</comment>
<evidence type="ECO:0000259" key="3">
    <source>
        <dbReference type="Pfam" id="PF22925"/>
    </source>
</evidence>
<dbReference type="SUPFAM" id="SSF49899">
    <property type="entry name" value="Concanavalin A-like lectins/glucanases"/>
    <property type="match status" value="1"/>
</dbReference>
<dbReference type="InterPro" id="IPR021287">
    <property type="entry name" value="Trans-sialidase_CS"/>
</dbReference>
<dbReference type="AlphaFoldDB" id="K2MNM8"/>
<evidence type="ECO:0000313" key="5">
    <source>
        <dbReference type="Proteomes" id="UP000007350"/>
    </source>
</evidence>
<feature type="compositionally biased region" description="Polar residues" evidence="1">
    <location>
        <begin position="203"/>
        <end position="212"/>
    </location>
</feature>
<protein>
    <submittedName>
        <fullName evidence="4">Trans-sialidase, putative</fullName>
    </submittedName>
</protein>
<dbReference type="EMBL" id="AHKC01015168">
    <property type="protein sequence ID" value="EKF28720.1"/>
    <property type="molecule type" value="Genomic_DNA"/>
</dbReference>
<proteinExistence type="predicted"/>
<sequence>LLSYKHDKKWGPVFDNKAADSRSREGKPKTKYQVVLVLDFNDAYVFVDGEEIILRQINDQLFNSHRISRLYIGGDGKDRSAEDSHVTVTDVLLYNRDVHSFELKKLKRTIGATFQRAAALTVTEPNNAHLISEVAPIKSKATSATVSDREHVDGDNTDKVNEHTATGHNTPAPENDVSGSGLVAEGDVDGLSERHASGHENPITKSNNSESESGGAPDDRLALLNEAKLILHDLRGDSTARVCVSRLLILLLLGLCGVVAVL</sequence>
<feature type="compositionally biased region" description="Basic and acidic residues" evidence="1">
    <location>
        <begin position="147"/>
        <end position="162"/>
    </location>
</feature>
<feature type="domain" description="Trans-sialidase C-terminal" evidence="3">
    <location>
        <begin position="2"/>
        <end position="99"/>
    </location>
</feature>
<keyword evidence="5" id="KW-1185">Reference proteome</keyword>
<feature type="transmembrane region" description="Helical" evidence="2">
    <location>
        <begin position="243"/>
        <end position="261"/>
    </location>
</feature>
<reference evidence="4 5" key="1">
    <citation type="journal article" date="2012" name="BMC Genomics">
        <title>Comparative genomic analysis of human infective Trypanosoma cruzi lineages with the bat-restricted subspecies T. cruzi marinkellei.</title>
        <authorList>
            <person name="Franzen O."/>
            <person name="Talavera-Lopez C."/>
            <person name="Ochaya S."/>
            <person name="Butler C.E."/>
            <person name="Messenger L.A."/>
            <person name="Lewis M.D."/>
            <person name="Llewellyn M.S."/>
            <person name="Marinkelle C.J."/>
            <person name="Tyler K.M."/>
            <person name="Miles M.A."/>
            <person name="Andersson B."/>
        </authorList>
    </citation>
    <scope>NUCLEOTIDE SEQUENCE [LARGE SCALE GENOMIC DNA]</scope>
    <source>
        <strain evidence="4 5">B7</strain>
    </source>
</reference>
<feature type="region of interest" description="Disordered" evidence="1">
    <location>
        <begin position="139"/>
        <end position="218"/>
    </location>
</feature>
<keyword evidence="2" id="KW-0812">Transmembrane</keyword>
<evidence type="ECO:0000256" key="1">
    <source>
        <dbReference type="SAM" id="MobiDB-lite"/>
    </source>
</evidence>
<dbReference type="InterPro" id="IPR013320">
    <property type="entry name" value="ConA-like_dom_sf"/>
</dbReference>
<dbReference type="Pfam" id="PF22925">
    <property type="entry name" value="TS_C"/>
    <property type="match status" value="1"/>
</dbReference>
<evidence type="ECO:0000313" key="4">
    <source>
        <dbReference type="EMBL" id="EKF28720.1"/>
    </source>
</evidence>
<evidence type="ECO:0000256" key="2">
    <source>
        <dbReference type="SAM" id="Phobius"/>
    </source>
</evidence>
<dbReference type="Proteomes" id="UP000007350">
    <property type="component" value="Unassembled WGS sequence"/>
</dbReference>
<keyword evidence="2" id="KW-0472">Membrane</keyword>